<organism evidence="1 2">
    <name type="scientific">Austwickia chelonae NBRC 105200</name>
    <dbReference type="NCBI Taxonomy" id="1184607"/>
    <lineage>
        <taxon>Bacteria</taxon>
        <taxon>Bacillati</taxon>
        <taxon>Actinomycetota</taxon>
        <taxon>Actinomycetes</taxon>
        <taxon>Micrococcales</taxon>
        <taxon>Dermatophilaceae</taxon>
        <taxon>Austwickia</taxon>
    </lineage>
</organism>
<dbReference type="AlphaFoldDB" id="K6UMS7"/>
<keyword evidence="2" id="KW-1185">Reference proteome</keyword>
<dbReference type="RefSeq" id="WP_006503126.1">
    <property type="nucleotide sequence ID" value="NZ_BAGZ01000008.1"/>
</dbReference>
<name>K6UMS7_9MICO</name>
<dbReference type="OrthoDB" id="9983119at2"/>
<evidence type="ECO:0000313" key="1">
    <source>
        <dbReference type="EMBL" id="GAB78371.1"/>
    </source>
</evidence>
<evidence type="ECO:0000313" key="2">
    <source>
        <dbReference type="Proteomes" id="UP000008495"/>
    </source>
</evidence>
<dbReference type="Proteomes" id="UP000008495">
    <property type="component" value="Unassembled WGS sequence"/>
</dbReference>
<accession>K6UMS7</accession>
<proteinExistence type="predicted"/>
<gene>
    <name evidence="1" type="ORF">AUCHE_08_06190</name>
</gene>
<sequence length="171" mass="19067">MVDDMNIPHGTGTLPPLEYDWANDPDGLTPADFDTKDWLLDSLLSAIPGEADTDKAISIGLSVHGTVLSGRAVSFARWTKLWTAYLAESGGRNGQELGEGFQVVLPDAVQHRTDFRNRREARHLPVPKPEYLNLTHVKVVIGDQLVNIRFTRVRTSQIDAWWVGEFGEEES</sequence>
<comment type="caution">
    <text evidence="1">The sequence shown here is derived from an EMBL/GenBank/DDBJ whole genome shotgun (WGS) entry which is preliminary data.</text>
</comment>
<protein>
    <submittedName>
        <fullName evidence="1">Uncharacterized protein</fullName>
    </submittedName>
</protein>
<reference evidence="1 2" key="1">
    <citation type="submission" date="2012-08" db="EMBL/GenBank/DDBJ databases">
        <title>Whole genome shotgun sequence of Austwickia chelonae NBRC 105200.</title>
        <authorList>
            <person name="Yoshida I."/>
            <person name="Hosoyama A."/>
            <person name="Tsuchikane K."/>
            <person name="Katsumata H."/>
            <person name="Ando Y."/>
            <person name="Ohji S."/>
            <person name="Hamada M."/>
            <person name="Tamura T."/>
            <person name="Yamazoe A."/>
            <person name="Yamazaki S."/>
            <person name="Fujita N."/>
        </authorList>
    </citation>
    <scope>NUCLEOTIDE SEQUENCE [LARGE SCALE GENOMIC DNA]</scope>
    <source>
        <strain evidence="1 2">NBRC 105200</strain>
    </source>
</reference>
<dbReference type="EMBL" id="BAGZ01000008">
    <property type="protein sequence ID" value="GAB78371.1"/>
    <property type="molecule type" value="Genomic_DNA"/>
</dbReference>